<reference evidence="3 4" key="1">
    <citation type="submission" date="2016-10" db="EMBL/GenBank/DDBJ databases">
        <authorList>
            <person name="de Groot N.N."/>
        </authorList>
    </citation>
    <scope>NUCLEOTIDE SEQUENCE [LARGE SCALE GENOMIC DNA]</scope>
    <source>
        <strain evidence="3 4">DSM 29433</strain>
    </source>
</reference>
<dbReference type="InterPro" id="IPR036457">
    <property type="entry name" value="PPM-type-like_dom_sf"/>
</dbReference>
<dbReference type="InterPro" id="IPR001932">
    <property type="entry name" value="PPM-type_phosphatase-like_dom"/>
</dbReference>
<dbReference type="SUPFAM" id="SSF81606">
    <property type="entry name" value="PP2C-like"/>
    <property type="match status" value="1"/>
</dbReference>
<dbReference type="STRING" id="1123755.SAMN05444714_1841"/>
<dbReference type="PROSITE" id="PS51746">
    <property type="entry name" value="PPM_2"/>
    <property type="match status" value="1"/>
</dbReference>
<dbReference type="Proteomes" id="UP000198926">
    <property type="component" value="Unassembled WGS sequence"/>
</dbReference>
<evidence type="ECO:0000313" key="4">
    <source>
        <dbReference type="Proteomes" id="UP000198926"/>
    </source>
</evidence>
<name>A0A1I6MI86_9RHOB</name>
<dbReference type="Pfam" id="PF13672">
    <property type="entry name" value="PP2C_2"/>
    <property type="match status" value="1"/>
</dbReference>
<dbReference type="OrthoDB" id="9801841at2"/>
<dbReference type="AlphaFoldDB" id="A0A1I6MI86"/>
<organism evidence="3 4">
    <name type="scientific">Yoonia litorea</name>
    <dbReference type="NCBI Taxonomy" id="1123755"/>
    <lineage>
        <taxon>Bacteria</taxon>
        <taxon>Pseudomonadati</taxon>
        <taxon>Pseudomonadota</taxon>
        <taxon>Alphaproteobacteria</taxon>
        <taxon>Rhodobacterales</taxon>
        <taxon>Paracoccaceae</taxon>
        <taxon>Yoonia</taxon>
    </lineage>
</organism>
<dbReference type="CDD" id="cd00143">
    <property type="entry name" value="PP2Cc"/>
    <property type="match status" value="1"/>
</dbReference>
<dbReference type="Gene3D" id="3.60.40.10">
    <property type="entry name" value="PPM-type phosphatase domain"/>
    <property type="match status" value="1"/>
</dbReference>
<protein>
    <submittedName>
        <fullName evidence="3">Serine/threonine protein phosphatase PrpC</fullName>
    </submittedName>
</protein>
<accession>A0A1I6MI86</accession>
<sequence>MMSKTLAFRRRPEPVASFTGRPIKDRFDVASAIDIGCRLYQQDALISNFVNGDDVGIAVLADGMGGHVGGEIASNIASSTAFAVAKTSLIASRLEQEAIPSSLGAAVDRANAALGEKIARDPQLKGMGTTLVVVATIGPNLYWASVGDSPLYRYRDGQLKQLNHNHSMAAQIDAMVASGIMDAEQGRNHPQRHELTAAVCGNEIARRHCPEKPVTLTAGDILVLASDGIQTLQDESIRSTIYRNRKSSADDITKALLQSVHAVQDPEQDNVSILVIKVASDAPAQVVRPPDNEPVLVQTRAPKDEDRDVETASDLLNQALEL</sequence>
<feature type="domain" description="PPM-type phosphatase" evidence="2">
    <location>
        <begin position="26"/>
        <end position="278"/>
    </location>
</feature>
<proteinExistence type="predicted"/>
<gene>
    <name evidence="3" type="ORF">SAMN05444714_1841</name>
</gene>
<feature type="region of interest" description="Disordered" evidence="1">
    <location>
        <begin position="286"/>
        <end position="309"/>
    </location>
</feature>
<evidence type="ECO:0000256" key="1">
    <source>
        <dbReference type="SAM" id="MobiDB-lite"/>
    </source>
</evidence>
<dbReference type="RefSeq" id="WP_090206712.1">
    <property type="nucleotide sequence ID" value="NZ_FOZM01000001.1"/>
</dbReference>
<evidence type="ECO:0000313" key="3">
    <source>
        <dbReference type="EMBL" id="SFS15328.1"/>
    </source>
</evidence>
<dbReference type="SMART" id="SM00331">
    <property type="entry name" value="PP2C_SIG"/>
    <property type="match status" value="1"/>
</dbReference>
<keyword evidence="4" id="KW-1185">Reference proteome</keyword>
<dbReference type="SMART" id="SM00332">
    <property type="entry name" value="PP2Cc"/>
    <property type="match status" value="1"/>
</dbReference>
<evidence type="ECO:0000259" key="2">
    <source>
        <dbReference type="PROSITE" id="PS51746"/>
    </source>
</evidence>
<dbReference type="EMBL" id="FOZM01000001">
    <property type="protein sequence ID" value="SFS15328.1"/>
    <property type="molecule type" value="Genomic_DNA"/>
</dbReference>